<dbReference type="PANTHER" id="PTHR42790:SF4">
    <property type="entry name" value="VALINE--PYRUVATE AMINOTRANSFERASE"/>
    <property type="match status" value="1"/>
</dbReference>
<dbReference type="Pfam" id="PF00155">
    <property type="entry name" value="Aminotran_1_2"/>
    <property type="match status" value="1"/>
</dbReference>
<dbReference type="NCBIfam" id="NF006967">
    <property type="entry name" value="PRK09440.1-5"/>
    <property type="match status" value="1"/>
</dbReference>
<organism evidence="6">
    <name type="scientific">uncultured bacterium B3TF_MPn_8</name>
    <dbReference type="NCBI Taxonomy" id="1439868"/>
    <lineage>
        <taxon>Bacteria</taxon>
        <taxon>environmental samples</taxon>
    </lineage>
</organism>
<comment type="cofactor">
    <cofactor evidence="1">
        <name>pyridoxal 5'-phosphate</name>
        <dbReference type="ChEBI" id="CHEBI:597326"/>
    </cofactor>
</comment>
<evidence type="ECO:0000256" key="1">
    <source>
        <dbReference type="ARBA" id="ARBA00001933"/>
    </source>
</evidence>
<dbReference type="FunFam" id="3.40.640.10:FF:000045">
    <property type="entry name" value="Valine--pyruvate aminotransferase"/>
    <property type="match status" value="1"/>
</dbReference>
<protein>
    <submittedName>
        <fullName evidence="6">COG3977 Alanine-alpha-ketoisovalerate (Or valine-pyruvate) aminotransferase</fullName>
    </submittedName>
</protein>
<keyword evidence="6" id="KW-0670">Pyruvate</keyword>
<sequence>MLSSLAQQIINISINAEWQAIAIQSLHTAYDRKYKKYLGKEVMQFSTFGEKFNRYSGITQLMDDLNDGLRTPGAIMLGGGNPAAIPAMLEYFHQASASMLANGELVASMANYDGPQGKNVFISALASMLKETYGWDVSEKNISLTNGSQSGFFYLFNLFAGQHADGSHKKILLPLAPEYIGYGDAGIDDDIFVSYHPEIEMLDNRMFKYHVDFEQLKVDESIAAICASRPTNPTGNVLTDEEVRKLDKLARDNNIPLIIDNAYGTPFPNIIFEDVTPFWNDNTILCMSMSKLGLPGLRCGIVIANEEVTQALANMNGIISLAPGSLGPALGKHMIESGDLLDLSQNTIKPFYQQKSQRAVQLLQDAIDDPRFRIHKPEGAIFLWLWFDELPITTMELYQRLKDRGVLIVPGEYFFIGQKDEWDHAHQCLRMNYVQDDEAMQKGIAVIAEEIKKAYDGK</sequence>
<dbReference type="AlphaFoldDB" id="W0NTI5"/>
<dbReference type="GO" id="GO:0009042">
    <property type="term" value="F:valine-pyruvate transaminase activity"/>
    <property type="evidence" value="ECO:0007669"/>
    <property type="project" value="TreeGrafter"/>
</dbReference>
<dbReference type="InterPro" id="IPR015421">
    <property type="entry name" value="PyrdxlP-dep_Trfase_major"/>
</dbReference>
<keyword evidence="4" id="KW-0663">Pyridoxal phosphate</keyword>
<dbReference type="NCBIfam" id="NF006964">
    <property type="entry name" value="PRK09440.1-2"/>
    <property type="match status" value="1"/>
</dbReference>
<dbReference type="InterPro" id="IPR015424">
    <property type="entry name" value="PyrdxlP-dep_Trfase"/>
</dbReference>
<reference evidence="6" key="1">
    <citation type="journal article" date="2013" name="Front. Microbiol.">
        <title>Metatranscriptomic and functional metagenomic analysis of methylphosphonate utilization by marine bacteria.</title>
        <authorList>
            <person name="Martinez A."/>
            <person name="Ventouras L.A."/>
            <person name="Wilson S.T."/>
            <person name="Karl D.M."/>
            <person name="Delong E.F."/>
        </authorList>
    </citation>
    <scope>NUCLEOTIDE SEQUENCE</scope>
</reference>
<dbReference type="GO" id="GO:0030170">
    <property type="term" value="F:pyridoxal phosphate binding"/>
    <property type="evidence" value="ECO:0007669"/>
    <property type="project" value="InterPro"/>
</dbReference>
<dbReference type="InterPro" id="IPR050859">
    <property type="entry name" value="Class-I_PLP-dep_aminotransf"/>
</dbReference>
<feature type="domain" description="Aminotransferase class I/classII large" evidence="5">
    <location>
        <begin position="109"/>
        <end position="446"/>
    </location>
</feature>
<dbReference type="EMBL" id="KF742554">
    <property type="protein sequence ID" value="AHG52990.1"/>
    <property type="molecule type" value="Genomic_DNA"/>
</dbReference>
<evidence type="ECO:0000259" key="5">
    <source>
        <dbReference type="Pfam" id="PF00155"/>
    </source>
</evidence>
<name>W0NTI5_9BACT</name>
<dbReference type="GO" id="GO:0005829">
    <property type="term" value="C:cytosol"/>
    <property type="evidence" value="ECO:0007669"/>
    <property type="project" value="TreeGrafter"/>
</dbReference>
<keyword evidence="3 6" id="KW-0808">Transferase</keyword>
<dbReference type="GO" id="GO:1901605">
    <property type="term" value="P:alpha-amino acid metabolic process"/>
    <property type="evidence" value="ECO:0007669"/>
    <property type="project" value="TreeGrafter"/>
</dbReference>
<proteinExistence type="predicted"/>
<dbReference type="CDD" id="cd00609">
    <property type="entry name" value="AAT_like"/>
    <property type="match status" value="1"/>
</dbReference>
<evidence type="ECO:0000256" key="4">
    <source>
        <dbReference type="ARBA" id="ARBA00022898"/>
    </source>
</evidence>
<evidence type="ECO:0000256" key="3">
    <source>
        <dbReference type="ARBA" id="ARBA00022679"/>
    </source>
</evidence>
<dbReference type="NCBIfam" id="NF006966">
    <property type="entry name" value="PRK09440.1-4"/>
    <property type="match status" value="1"/>
</dbReference>
<dbReference type="PANTHER" id="PTHR42790">
    <property type="entry name" value="AMINOTRANSFERASE"/>
    <property type="match status" value="1"/>
</dbReference>
<keyword evidence="2 6" id="KW-0032">Aminotransferase</keyword>
<evidence type="ECO:0000313" key="6">
    <source>
        <dbReference type="EMBL" id="AHG52990.1"/>
    </source>
</evidence>
<dbReference type="SUPFAM" id="SSF53383">
    <property type="entry name" value="PLP-dependent transferases"/>
    <property type="match status" value="1"/>
</dbReference>
<dbReference type="Gene3D" id="3.40.640.10">
    <property type="entry name" value="Type I PLP-dependent aspartate aminotransferase-like (Major domain)"/>
    <property type="match status" value="1"/>
</dbReference>
<dbReference type="InterPro" id="IPR004839">
    <property type="entry name" value="Aminotransferase_I/II_large"/>
</dbReference>
<accession>W0NTI5</accession>
<evidence type="ECO:0000256" key="2">
    <source>
        <dbReference type="ARBA" id="ARBA00022576"/>
    </source>
</evidence>